<dbReference type="GO" id="GO:0008270">
    <property type="term" value="F:zinc ion binding"/>
    <property type="evidence" value="ECO:0007669"/>
    <property type="project" value="InterPro"/>
</dbReference>
<keyword evidence="1" id="KW-0539">Nucleus</keyword>
<dbReference type="CDD" id="cd00067">
    <property type="entry name" value="GAL4"/>
    <property type="match status" value="1"/>
</dbReference>
<feature type="region of interest" description="Disordered" evidence="2">
    <location>
        <begin position="1"/>
        <end position="25"/>
    </location>
</feature>
<evidence type="ECO:0000256" key="1">
    <source>
        <dbReference type="ARBA" id="ARBA00023242"/>
    </source>
</evidence>
<keyword evidence="4" id="KW-1185">Reference proteome</keyword>
<organism evidence="3 4">
    <name type="scientific">Colletotrichum chlorophyti</name>
    <dbReference type="NCBI Taxonomy" id="708187"/>
    <lineage>
        <taxon>Eukaryota</taxon>
        <taxon>Fungi</taxon>
        <taxon>Dikarya</taxon>
        <taxon>Ascomycota</taxon>
        <taxon>Pezizomycotina</taxon>
        <taxon>Sordariomycetes</taxon>
        <taxon>Hypocreomycetidae</taxon>
        <taxon>Glomerellales</taxon>
        <taxon>Glomerellaceae</taxon>
        <taxon>Colletotrichum</taxon>
    </lineage>
</organism>
<dbReference type="Proteomes" id="UP000186583">
    <property type="component" value="Unassembled WGS sequence"/>
</dbReference>
<reference evidence="3 4" key="1">
    <citation type="submission" date="2016-11" db="EMBL/GenBank/DDBJ databases">
        <title>Draft Genome Assembly of Colletotrichum chlorophyti a pathogen of herbaceous plants.</title>
        <authorList>
            <person name="Gan P."/>
            <person name="Narusaka M."/>
            <person name="Tsushima A."/>
            <person name="Narusaka Y."/>
            <person name="Takano Y."/>
            <person name="Shirasu K."/>
        </authorList>
    </citation>
    <scope>NUCLEOTIDE SEQUENCE [LARGE SCALE GENOMIC DNA]</scope>
    <source>
        <strain evidence="3 4">NTL11</strain>
    </source>
</reference>
<dbReference type="EMBL" id="MPGH01000088">
    <property type="protein sequence ID" value="OLN87863.1"/>
    <property type="molecule type" value="Genomic_DNA"/>
</dbReference>
<dbReference type="GO" id="GO:0001228">
    <property type="term" value="F:DNA-binding transcription activator activity, RNA polymerase II-specific"/>
    <property type="evidence" value="ECO:0007669"/>
    <property type="project" value="TreeGrafter"/>
</dbReference>
<protein>
    <recommendedName>
        <fullName evidence="5">Zn(2)-C6 fungal-type domain-containing protein</fullName>
    </recommendedName>
</protein>
<dbReference type="Pfam" id="PF11951">
    <property type="entry name" value="Fungal_trans_2"/>
    <property type="match status" value="1"/>
</dbReference>
<dbReference type="PANTHER" id="PTHR47784:SF5">
    <property type="entry name" value="STEROL UPTAKE CONTROL PROTEIN 2"/>
    <property type="match status" value="1"/>
</dbReference>
<sequence length="387" mass="44742">MEGLNSLRNCPKRPHKKSRSGCTPCKTRRVKSIRPVSPTVCNAHFNGQCDERTPQCTRCIRQGSQCDLLSSHRQQVAAPRLYPSPIAVDTSLDLNMLDLELIHHWTISTYDSLTSSPLLRIFWLRNTVKVGFRCGFVMRAILALSAVHMGYHQPDQREVLLHHALTYHNMAAMGARESMDSVTRTENVEMWENLFLYSVLLIFYSRSEHHTPDWMAFFRGSRHLGQASESHQRSSSLTHPLINYMMGMSRCRERVSQASHFTTLLDRIHRLQNTRSASEQAAFMHATEELSLTFAVLSEFAETRDMLHAFLWISNVSDHRGDFIALLQDPTPSQEALVIFNYFCIIIQRIPARWWSERWVQGLKNGAFNLLDEEHKTWITEPPFWDN</sequence>
<comment type="caution">
    <text evidence="3">The sequence shown here is derived from an EMBL/GenBank/DDBJ whole genome shotgun (WGS) entry which is preliminary data.</text>
</comment>
<dbReference type="OrthoDB" id="3546279at2759"/>
<dbReference type="STRING" id="708187.A0A1Q8RTZ3"/>
<dbReference type="InterPro" id="IPR021858">
    <property type="entry name" value="Fun_TF"/>
</dbReference>
<gene>
    <name evidence="3" type="ORF">CCHL11_00141</name>
</gene>
<name>A0A1Q8RTZ3_9PEZI</name>
<proteinExistence type="predicted"/>
<dbReference type="Gene3D" id="4.10.240.10">
    <property type="entry name" value="Zn(2)-C6 fungal-type DNA-binding domain"/>
    <property type="match status" value="1"/>
</dbReference>
<evidence type="ECO:0000313" key="4">
    <source>
        <dbReference type="Proteomes" id="UP000186583"/>
    </source>
</evidence>
<accession>A0A1Q8RTZ3</accession>
<dbReference type="PANTHER" id="PTHR47784">
    <property type="entry name" value="STEROL UPTAKE CONTROL PROTEIN 2"/>
    <property type="match status" value="1"/>
</dbReference>
<dbReference type="AlphaFoldDB" id="A0A1Q8RTZ3"/>
<dbReference type="InterPro" id="IPR053157">
    <property type="entry name" value="Sterol_Uptake_Regulator"/>
</dbReference>
<evidence type="ECO:0008006" key="5">
    <source>
        <dbReference type="Google" id="ProtNLM"/>
    </source>
</evidence>
<evidence type="ECO:0000256" key="2">
    <source>
        <dbReference type="SAM" id="MobiDB-lite"/>
    </source>
</evidence>
<feature type="compositionally biased region" description="Basic residues" evidence="2">
    <location>
        <begin position="10"/>
        <end position="19"/>
    </location>
</feature>
<dbReference type="InterPro" id="IPR036864">
    <property type="entry name" value="Zn2-C6_fun-type_DNA-bd_sf"/>
</dbReference>
<dbReference type="InterPro" id="IPR001138">
    <property type="entry name" value="Zn2Cys6_DnaBD"/>
</dbReference>
<evidence type="ECO:0000313" key="3">
    <source>
        <dbReference type="EMBL" id="OLN87863.1"/>
    </source>
</evidence>